<reference evidence="2 3" key="1">
    <citation type="submission" date="2019-04" db="EMBL/GenBank/DDBJ databases">
        <title>High contiguity whole genome sequence and gene annotation resource for two Venturia nashicola isolates.</title>
        <authorList>
            <person name="Prokchorchik M."/>
            <person name="Won K."/>
            <person name="Lee Y."/>
            <person name="Choi E.D."/>
            <person name="Segonzac C."/>
            <person name="Sohn K.H."/>
        </authorList>
    </citation>
    <scope>NUCLEOTIDE SEQUENCE [LARGE SCALE GENOMIC DNA]</scope>
    <source>
        <strain evidence="2 3">PRI2</strain>
    </source>
</reference>
<feature type="compositionally biased region" description="Polar residues" evidence="1">
    <location>
        <begin position="32"/>
        <end position="43"/>
    </location>
</feature>
<organism evidence="2 3">
    <name type="scientific">Venturia nashicola</name>
    <dbReference type="NCBI Taxonomy" id="86259"/>
    <lineage>
        <taxon>Eukaryota</taxon>
        <taxon>Fungi</taxon>
        <taxon>Dikarya</taxon>
        <taxon>Ascomycota</taxon>
        <taxon>Pezizomycotina</taxon>
        <taxon>Dothideomycetes</taxon>
        <taxon>Pleosporomycetidae</taxon>
        <taxon>Venturiales</taxon>
        <taxon>Venturiaceae</taxon>
        <taxon>Venturia</taxon>
    </lineage>
</organism>
<feature type="region of interest" description="Disordered" evidence="1">
    <location>
        <begin position="1"/>
        <end position="111"/>
    </location>
</feature>
<keyword evidence="3" id="KW-1185">Reference proteome</keyword>
<feature type="compositionally biased region" description="Low complexity" evidence="1">
    <location>
        <begin position="95"/>
        <end position="105"/>
    </location>
</feature>
<comment type="caution">
    <text evidence="2">The sequence shown here is derived from an EMBL/GenBank/DDBJ whole genome shotgun (WGS) entry which is preliminary data.</text>
</comment>
<protein>
    <submittedName>
        <fullName evidence="2">Allantoicase</fullName>
    </submittedName>
</protein>
<feature type="compositionally biased region" description="Polar residues" evidence="1">
    <location>
        <begin position="1"/>
        <end position="21"/>
    </location>
</feature>
<proteinExistence type="predicted"/>
<sequence>MAISDAPSSETGHVNELQASTIPHHPTPPGSVSPTEHAQNFTFSPADDVTPVKKKPARSHKKRPAYSGVRKRTPKKKVHFNNPLEEVRLIDSQDPPIAASPASSSTYKSNQTQAVRDIRWTGFGTNHLPRHYPAIPPREAEEQAKEEKQARELNRTHDPGYDPIQYLVHLIHTPTSIEFSLPRELLRGKLADVVNQGAIDNANKKLEFDLRVGTPAGICLYVHVLIMGGEKIVPRLFHGAWEQTRKVHTELEEMSWVAVLLSGLLTARELQDQAFEGLIVDELIKVGGEALAEDS</sequence>
<dbReference type="Proteomes" id="UP000298493">
    <property type="component" value="Unassembled WGS sequence"/>
</dbReference>
<evidence type="ECO:0000256" key="1">
    <source>
        <dbReference type="SAM" id="MobiDB-lite"/>
    </source>
</evidence>
<evidence type="ECO:0000313" key="2">
    <source>
        <dbReference type="EMBL" id="TID17794.1"/>
    </source>
</evidence>
<dbReference type="EMBL" id="SNSC02000015">
    <property type="protein sequence ID" value="TID17794.1"/>
    <property type="molecule type" value="Genomic_DNA"/>
</dbReference>
<name>A0A4Z1P1T6_9PEZI</name>
<dbReference type="AlphaFoldDB" id="A0A4Z1P1T6"/>
<feature type="compositionally biased region" description="Basic residues" evidence="1">
    <location>
        <begin position="52"/>
        <end position="79"/>
    </location>
</feature>
<gene>
    <name evidence="2" type="ORF">E6O75_ATG10439</name>
</gene>
<evidence type="ECO:0000313" key="3">
    <source>
        <dbReference type="Proteomes" id="UP000298493"/>
    </source>
</evidence>
<accession>A0A4Z1P1T6</accession>